<evidence type="ECO:0000259" key="1">
    <source>
        <dbReference type="PROSITE" id="PS50925"/>
    </source>
</evidence>
<dbReference type="Gene3D" id="3.30.70.100">
    <property type="match status" value="1"/>
</dbReference>
<dbReference type="GO" id="GO:0009882">
    <property type="term" value="F:blue light photoreceptor activity"/>
    <property type="evidence" value="ECO:0007669"/>
    <property type="project" value="InterPro"/>
</dbReference>
<reference evidence="2 3" key="1">
    <citation type="submission" date="2019-02" db="EMBL/GenBank/DDBJ databases">
        <title>Deep-cultivation of Planctomycetes and their phenomic and genomic characterization uncovers novel biology.</title>
        <authorList>
            <person name="Wiegand S."/>
            <person name="Jogler M."/>
            <person name="Boedeker C."/>
            <person name="Pinto D."/>
            <person name="Vollmers J."/>
            <person name="Rivas-Marin E."/>
            <person name="Kohn T."/>
            <person name="Peeters S.H."/>
            <person name="Heuer A."/>
            <person name="Rast P."/>
            <person name="Oberbeckmann S."/>
            <person name="Bunk B."/>
            <person name="Jeske O."/>
            <person name="Meyerdierks A."/>
            <person name="Storesund J.E."/>
            <person name="Kallscheuer N."/>
            <person name="Luecker S."/>
            <person name="Lage O.M."/>
            <person name="Pohl T."/>
            <person name="Merkel B.J."/>
            <person name="Hornburger P."/>
            <person name="Mueller R.-W."/>
            <person name="Bruemmer F."/>
            <person name="Labrenz M."/>
            <person name="Spormann A.M."/>
            <person name="Op Den Camp H."/>
            <person name="Overmann J."/>
            <person name="Amann R."/>
            <person name="Jetten M.S.M."/>
            <person name="Mascher T."/>
            <person name="Medema M.H."/>
            <person name="Devos D.P."/>
            <person name="Kaster A.-K."/>
            <person name="Ovreas L."/>
            <person name="Rohde M."/>
            <person name="Galperin M.Y."/>
            <person name="Jogler C."/>
        </authorList>
    </citation>
    <scope>NUCLEOTIDE SEQUENCE [LARGE SCALE GENOMIC DNA]</scope>
    <source>
        <strain evidence="2 3">Poly59</strain>
    </source>
</reference>
<accession>A0A5C6FC30</accession>
<dbReference type="Pfam" id="PF04940">
    <property type="entry name" value="BLUF"/>
    <property type="match status" value="1"/>
</dbReference>
<dbReference type="InterPro" id="IPR036046">
    <property type="entry name" value="Acylphosphatase-like_dom_sf"/>
</dbReference>
<organism evidence="2 3">
    <name type="scientific">Rubripirellula reticaptiva</name>
    <dbReference type="NCBI Taxonomy" id="2528013"/>
    <lineage>
        <taxon>Bacteria</taxon>
        <taxon>Pseudomonadati</taxon>
        <taxon>Planctomycetota</taxon>
        <taxon>Planctomycetia</taxon>
        <taxon>Pirellulales</taxon>
        <taxon>Pirellulaceae</taxon>
        <taxon>Rubripirellula</taxon>
    </lineage>
</organism>
<keyword evidence="3" id="KW-1185">Reference proteome</keyword>
<dbReference type="Proteomes" id="UP000317977">
    <property type="component" value="Unassembled WGS sequence"/>
</dbReference>
<protein>
    <submittedName>
        <fullName evidence="2">Blue light-and temperature-regulated antirepressor YcgF</fullName>
    </submittedName>
</protein>
<proteinExistence type="predicted"/>
<dbReference type="GO" id="GO:0071949">
    <property type="term" value="F:FAD binding"/>
    <property type="evidence" value="ECO:0007669"/>
    <property type="project" value="InterPro"/>
</dbReference>
<dbReference type="AlphaFoldDB" id="A0A5C6FC30"/>
<comment type="caution">
    <text evidence="2">The sequence shown here is derived from an EMBL/GenBank/DDBJ whole genome shotgun (WGS) entry which is preliminary data.</text>
</comment>
<dbReference type="InterPro" id="IPR007024">
    <property type="entry name" value="BLUF_domain"/>
</dbReference>
<evidence type="ECO:0000313" key="3">
    <source>
        <dbReference type="Proteomes" id="UP000317977"/>
    </source>
</evidence>
<dbReference type="EMBL" id="SJPX01000001">
    <property type="protein sequence ID" value="TWU58167.1"/>
    <property type="molecule type" value="Genomic_DNA"/>
</dbReference>
<dbReference type="SMART" id="SM01034">
    <property type="entry name" value="BLUF"/>
    <property type="match status" value="1"/>
</dbReference>
<sequence length="138" mass="15797">MYQRILYTSRATDGITLRNVYDVIRVSHNRNSDSGLTGALLFLDGFFIQVLEGAPYAVDERYKRIAADDRHCELELRIKESTSELLFPSEWMALKDDSTIDRKMLSSQCYEPGMPSTRFNPQQVLDFLLSCFAPTTAM</sequence>
<dbReference type="SUPFAM" id="SSF54975">
    <property type="entry name" value="Acylphosphatase/BLUF domain-like"/>
    <property type="match status" value="1"/>
</dbReference>
<gene>
    <name evidence="2" type="primary">ycgF_1</name>
    <name evidence="2" type="ORF">Poly59_10760</name>
</gene>
<evidence type="ECO:0000313" key="2">
    <source>
        <dbReference type="EMBL" id="TWU58167.1"/>
    </source>
</evidence>
<name>A0A5C6FC30_9BACT</name>
<feature type="domain" description="BLUF" evidence="1">
    <location>
        <begin position="2"/>
        <end position="94"/>
    </location>
</feature>
<dbReference type="PROSITE" id="PS50925">
    <property type="entry name" value="BLUF"/>
    <property type="match status" value="1"/>
</dbReference>
<dbReference type="RefSeq" id="WP_146532945.1">
    <property type="nucleotide sequence ID" value="NZ_SJPX01000001.1"/>
</dbReference>
<dbReference type="OrthoDB" id="196105at2"/>